<dbReference type="GO" id="GO:0000902">
    <property type="term" value="P:cell morphogenesis"/>
    <property type="evidence" value="ECO:0007669"/>
    <property type="project" value="InterPro"/>
</dbReference>
<feature type="compositionally biased region" description="Polar residues" evidence="1">
    <location>
        <begin position="68"/>
        <end position="80"/>
    </location>
</feature>
<evidence type="ECO:0000256" key="1">
    <source>
        <dbReference type="SAM" id="MobiDB-lite"/>
    </source>
</evidence>
<protein>
    <submittedName>
        <fullName evidence="3">Unnamed protein product</fullName>
    </submittedName>
</protein>
<evidence type="ECO:0000259" key="2">
    <source>
        <dbReference type="Pfam" id="PF14222"/>
    </source>
</evidence>
<feature type="region of interest" description="Disordered" evidence="1">
    <location>
        <begin position="32"/>
        <end position="80"/>
    </location>
</feature>
<evidence type="ECO:0000313" key="4">
    <source>
        <dbReference type="Proteomes" id="UP001165120"/>
    </source>
</evidence>
<dbReference type="InterPro" id="IPR025614">
    <property type="entry name" value="Cell_morpho_N"/>
</dbReference>
<dbReference type="Pfam" id="PF14222">
    <property type="entry name" value="MOR2-PAG1_N"/>
    <property type="match status" value="1"/>
</dbReference>
<evidence type="ECO:0000313" key="3">
    <source>
        <dbReference type="EMBL" id="GME79113.1"/>
    </source>
</evidence>
<accession>A0A9W6T7B6</accession>
<organism evidence="3 4">
    <name type="scientific">Candida boidinii</name>
    <name type="common">Yeast</name>
    <dbReference type="NCBI Taxonomy" id="5477"/>
    <lineage>
        <taxon>Eukaryota</taxon>
        <taxon>Fungi</taxon>
        <taxon>Dikarya</taxon>
        <taxon>Ascomycota</taxon>
        <taxon>Saccharomycotina</taxon>
        <taxon>Pichiomycetes</taxon>
        <taxon>Pichiales</taxon>
        <taxon>Pichiaceae</taxon>
        <taxon>Ogataea</taxon>
        <taxon>Ogataea/Candida clade</taxon>
    </lineage>
</organism>
<gene>
    <name evidence="3" type="ORF">Cboi02_000602400</name>
</gene>
<dbReference type="PANTHER" id="PTHR12295:SF30">
    <property type="entry name" value="PROTEIN FURRY"/>
    <property type="match status" value="1"/>
</dbReference>
<reference evidence="3" key="1">
    <citation type="submission" date="2023-04" db="EMBL/GenBank/DDBJ databases">
        <title>Candida boidinii NBRC 10035.</title>
        <authorList>
            <person name="Ichikawa N."/>
            <person name="Sato H."/>
            <person name="Tonouchi N."/>
        </authorList>
    </citation>
    <scope>NUCLEOTIDE SEQUENCE</scope>
    <source>
        <strain evidence="3">NBRC 10035</strain>
    </source>
</reference>
<dbReference type="GO" id="GO:0005938">
    <property type="term" value="C:cell cortex"/>
    <property type="evidence" value="ECO:0007669"/>
    <property type="project" value="TreeGrafter"/>
</dbReference>
<comment type="caution">
    <text evidence="3">The sequence shown here is derived from an EMBL/GenBank/DDBJ whole genome shotgun (WGS) entry which is preliminary data.</text>
</comment>
<feature type="domain" description="Cell morphogenesis protein N-terminal" evidence="2">
    <location>
        <begin position="106"/>
        <end position="289"/>
    </location>
</feature>
<sequence>MFWRKGKSELRDETRVDLETKLMLWSEFKNSKKNDKSIQNHKKSNSKSALSRKSSMNFGRKSSSHSSTPAKTSGENSSRSLNNFESQLKIIENEVSLAQITYTQADRQFTISTYILWRVLKEVVIQTPTATLVKETGLEEIMYNYLRNIDPYLVTQSSIHSTNWNLLADLLGKMSEKNFLSVSDRFIADLEKYPTGFTNKASNFNDSYLSLLIHGMRYLQMSNSSLEKFEECADFLKSLAKFFFKCENDVILIAYCDVINQLLLSFSGTLTAEVDHPTWVDAIKMIYNKKKCSTLIG</sequence>
<dbReference type="InterPro" id="IPR039867">
    <property type="entry name" value="Furry/Tao3/Mor2"/>
</dbReference>
<proteinExistence type="predicted"/>
<dbReference type="GO" id="GO:0030427">
    <property type="term" value="C:site of polarized growth"/>
    <property type="evidence" value="ECO:0007669"/>
    <property type="project" value="TreeGrafter"/>
</dbReference>
<dbReference type="Proteomes" id="UP001165120">
    <property type="component" value="Unassembled WGS sequence"/>
</dbReference>
<dbReference type="AlphaFoldDB" id="A0A9W6T7B6"/>
<keyword evidence="4" id="KW-1185">Reference proteome</keyword>
<dbReference type="EMBL" id="BSXN01003366">
    <property type="protein sequence ID" value="GME79113.1"/>
    <property type="molecule type" value="Genomic_DNA"/>
</dbReference>
<feature type="compositionally biased region" description="Low complexity" evidence="1">
    <location>
        <begin position="46"/>
        <end position="55"/>
    </location>
</feature>
<name>A0A9W6T7B6_CANBO</name>
<dbReference type="PANTHER" id="PTHR12295">
    <property type="entry name" value="FURRY-RELATED"/>
    <property type="match status" value="1"/>
</dbReference>